<dbReference type="EMBL" id="BKCJ010000795">
    <property type="protein sequence ID" value="GEU36313.1"/>
    <property type="molecule type" value="Genomic_DNA"/>
</dbReference>
<protein>
    <submittedName>
        <fullName evidence="1">Uncharacterized protein</fullName>
    </submittedName>
</protein>
<comment type="caution">
    <text evidence="1">The sequence shown here is derived from an EMBL/GenBank/DDBJ whole genome shotgun (WGS) entry which is preliminary data.</text>
</comment>
<accession>A0A6L2JH21</accession>
<reference evidence="1" key="1">
    <citation type="journal article" date="2019" name="Sci. Rep.">
        <title>Draft genome of Tanacetum cinerariifolium, the natural source of mosquito coil.</title>
        <authorList>
            <person name="Yamashiro T."/>
            <person name="Shiraishi A."/>
            <person name="Satake H."/>
            <person name="Nakayama K."/>
        </authorList>
    </citation>
    <scope>NUCLEOTIDE SEQUENCE</scope>
</reference>
<dbReference type="AlphaFoldDB" id="A0A6L2JH21"/>
<evidence type="ECO:0000313" key="1">
    <source>
        <dbReference type="EMBL" id="GEU36313.1"/>
    </source>
</evidence>
<proteinExistence type="predicted"/>
<gene>
    <name evidence="1" type="ORF">Tci_008291</name>
</gene>
<sequence>MPHSFSLEFYLGDLDRSRLILENTLGLGLGLQERLDLCLFSPSLVLIGLDSEYHDVSEHPLMLTIGYSSYHNTLRGLRRMRAHLGLVRNSAVYYYSRLHNGCVTHGDCLAGSRRIVLTKAILLALEDEIINDQRDQTKWVGCVVVVALGRDENKWNGHKTQGLLCWVIKHNGFGCTRRRTRHLALYRKIM</sequence>
<organism evidence="1">
    <name type="scientific">Tanacetum cinerariifolium</name>
    <name type="common">Dalmatian daisy</name>
    <name type="synonym">Chrysanthemum cinerariifolium</name>
    <dbReference type="NCBI Taxonomy" id="118510"/>
    <lineage>
        <taxon>Eukaryota</taxon>
        <taxon>Viridiplantae</taxon>
        <taxon>Streptophyta</taxon>
        <taxon>Embryophyta</taxon>
        <taxon>Tracheophyta</taxon>
        <taxon>Spermatophyta</taxon>
        <taxon>Magnoliopsida</taxon>
        <taxon>eudicotyledons</taxon>
        <taxon>Gunneridae</taxon>
        <taxon>Pentapetalae</taxon>
        <taxon>asterids</taxon>
        <taxon>campanulids</taxon>
        <taxon>Asterales</taxon>
        <taxon>Asteraceae</taxon>
        <taxon>Asteroideae</taxon>
        <taxon>Anthemideae</taxon>
        <taxon>Anthemidinae</taxon>
        <taxon>Tanacetum</taxon>
    </lineage>
</organism>
<name>A0A6L2JH21_TANCI</name>